<gene>
    <name evidence="3" type="ORF">LX66_3767</name>
</gene>
<dbReference type="CDD" id="cd20736">
    <property type="entry name" value="PoNe_Nuclease"/>
    <property type="match status" value="1"/>
</dbReference>
<keyword evidence="4" id="KW-1185">Reference proteome</keyword>
<keyword evidence="3" id="KW-0255">Endonuclease</keyword>
<evidence type="ECO:0000256" key="2">
    <source>
        <dbReference type="HAMAP-Rule" id="MF_00048"/>
    </source>
</evidence>
<dbReference type="GO" id="GO:0003676">
    <property type="term" value="F:nucleic acid binding"/>
    <property type="evidence" value="ECO:0007669"/>
    <property type="project" value="InterPro"/>
</dbReference>
<dbReference type="InterPro" id="IPR003509">
    <property type="entry name" value="UPF0102_YraN-like"/>
</dbReference>
<dbReference type="EMBL" id="VLLG01000004">
    <property type="protein sequence ID" value="TWI86509.1"/>
    <property type="molecule type" value="Genomic_DNA"/>
</dbReference>
<comment type="caution">
    <text evidence="3">The sequence shown here is derived from an EMBL/GenBank/DDBJ whole genome shotgun (WGS) entry which is preliminary data.</text>
</comment>
<organism evidence="3 4">
    <name type="scientific">Chitinophaga japonensis</name>
    <name type="common">Flexibacter japonensis</name>
    <dbReference type="NCBI Taxonomy" id="104662"/>
    <lineage>
        <taxon>Bacteria</taxon>
        <taxon>Pseudomonadati</taxon>
        <taxon>Bacteroidota</taxon>
        <taxon>Chitinophagia</taxon>
        <taxon>Chitinophagales</taxon>
        <taxon>Chitinophagaceae</taxon>
        <taxon>Chitinophaga</taxon>
    </lineage>
</organism>
<keyword evidence="3" id="KW-0378">Hydrolase</keyword>
<dbReference type="Pfam" id="PF02021">
    <property type="entry name" value="UPF0102"/>
    <property type="match status" value="1"/>
</dbReference>
<dbReference type="OrthoDB" id="9802516at2"/>
<comment type="similarity">
    <text evidence="1 2">Belongs to the UPF0102 family.</text>
</comment>
<dbReference type="InterPro" id="IPR011335">
    <property type="entry name" value="Restrct_endonuc-II-like"/>
</dbReference>
<name>A0A562SYW2_CHIJA</name>
<dbReference type="SUPFAM" id="SSF52980">
    <property type="entry name" value="Restriction endonuclease-like"/>
    <property type="match status" value="1"/>
</dbReference>
<keyword evidence="3" id="KW-0540">Nuclease</keyword>
<protein>
    <recommendedName>
        <fullName evidence="2">UPF0102 protein LX66_3767</fullName>
    </recommendedName>
</protein>
<dbReference type="Gene3D" id="3.40.1350.10">
    <property type="match status" value="1"/>
</dbReference>
<dbReference type="PANTHER" id="PTHR34039:SF1">
    <property type="entry name" value="UPF0102 PROTEIN YRAN"/>
    <property type="match status" value="1"/>
</dbReference>
<dbReference type="PANTHER" id="PTHR34039">
    <property type="entry name" value="UPF0102 PROTEIN YRAN"/>
    <property type="match status" value="1"/>
</dbReference>
<proteinExistence type="inferred from homology"/>
<evidence type="ECO:0000313" key="3">
    <source>
        <dbReference type="EMBL" id="TWI86509.1"/>
    </source>
</evidence>
<evidence type="ECO:0000256" key="1">
    <source>
        <dbReference type="ARBA" id="ARBA00006738"/>
    </source>
</evidence>
<dbReference type="AlphaFoldDB" id="A0A562SYW2"/>
<reference evidence="3 4" key="1">
    <citation type="journal article" date="2013" name="Stand. Genomic Sci.">
        <title>Genomic Encyclopedia of Type Strains, Phase I: The one thousand microbial genomes (KMG-I) project.</title>
        <authorList>
            <person name="Kyrpides N.C."/>
            <person name="Woyke T."/>
            <person name="Eisen J.A."/>
            <person name="Garrity G."/>
            <person name="Lilburn T.G."/>
            <person name="Beck B.J."/>
            <person name="Whitman W.B."/>
            <person name="Hugenholtz P."/>
            <person name="Klenk H.P."/>
        </authorList>
    </citation>
    <scope>NUCLEOTIDE SEQUENCE [LARGE SCALE GENOMIC DNA]</scope>
    <source>
        <strain evidence="3 4">DSM 13484</strain>
    </source>
</reference>
<dbReference type="RefSeq" id="WP_145716382.1">
    <property type="nucleotide sequence ID" value="NZ_BAAAFY010000005.1"/>
</dbReference>
<evidence type="ECO:0000313" key="4">
    <source>
        <dbReference type="Proteomes" id="UP000316778"/>
    </source>
</evidence>
<dbReference type="GO" id="GO:0004519">
    <property type="term" value="F:endonuclease activity"/>
    <property type="evidence" value="ECO:0007669"/>
    <property type="project" value="UniProtKB-KW"/>
</dbReference>
<dbReference type="HAMAP" id="MF_00048">
    <property type="entry name" value="UPF0102"/>
    <property type="match status" value="1"/>
</dbReference>
<dbReference type="Proteomes" id="UP000316778">
    <property type="component" value="Unassembled WGS sequence"/>
</dbReference>
<accession>A0A562SYW2</accession>
<dbReference type="InterPro" id="IPR011856">
    <property type="entry name" value="tRNA_endonuc-like_dom_sf"/>
</dbReference>
<sequence length="118" mass="13866">MAFHNELGKKGERIAQIYVRQQRYSILHINWKWGHKEIDIIGSRDNCLVFFEVKTRTGSLYGWPEESVHHKKRQHLQGAAEAFMERTGQTPAAIRFDIIAITFTDGERYELTHFEDAF</sequence>